<organism evidence="1 2">
    <name type="scientific">Enterocloster clostridioformis</name>
    <dbReference type="NCBI Taxonomy" id="1531"/>
    <lineage>
        <taxon>Bacteria</taxon>
        <taxon>Bacillati</taxon>
        <taxon>Bacillota</taxon>
        <taxon>Clostridia</taxon>
        <taxon>Lachnospirales</taxon>
        <taxon>Lachnospiraceae</taxon>
        <taxon>Enterocloster</taxon>
    </lineage>
</organism>
<evidence type="ECO:0000313" key="2">
    <source>
        <dbReference type="Proteomes" id="UP000182121"/>
    </source>
</evidence>
<dbReference type="EMBL" id="FOIO01000020">
    <property type="protein sequence ID" value="SET72063.1"/>
    <property type="molecule type" value="Genomic_DNA"/>
</dbReference>
<dbReference type="Proteomes" id="UP000182121">
    <property type="component" value="Unassembled WGS sequence"/>
</dbReference>
<gene>
    <name evidence="1" type="ORF">SAMN05216521_102081</name>
</gene>
<comment type="caution">
    <text evidence="1">The sequence shown here is derived from an EMBL/GenBank/DDBJ whole genome shotgun (WGS) entry which is preliminary data.</text>
</comment>
<reference evidence="1 2" key="1">
    <citation type="submission" date="2016-10" db="EMBL/GenBank/DDBJ databases">
        <authorList>
            <person name="Varghese N."/>
            <person name="Submissions S."/>
        </authorList>
    </citation>
    <scope>NUCLEOTIDE SEQUENCE [LARGE SCALE GENOMIC DNA]</scope>
    <source>
        <strain evidence="1 2">NLAE-zl-C196</strain>
    </source>
</reference>
<accession>A0A1I0GM71</accession>
<proteinExistence type="predicted"/>
<protein>
    <submittedName>
        <fullName evidence="1">Uncharacterized protein</fullName>
    </submittedName>
</protein>
<evidence type="ECO:0000313" key="1">
    <source>
        <dbReference type="EMBL" id="SET72063.1"/>
    </source>
</evidence>
<dbReference type="RefSeq" id="WP_074662658.1">
    <property type="nucleotide sequence ID" value="NZ_FOJH01000012.1"/>
</dbReference>
<dbReference type="AlphaFoldDB" id="A0A1I0GM71"/>
<sequence length="134" mass="15261">MKIKEFAQQLDGKEYDSYMFTKKEIQTAKDNGWVIVTGASDDLMEFEGAMSDEGGCFDGGKVWFSKESVYNGEDDKKDFPNCIEALWCDKASKDEDGNVIPWTYKTDIPHETFMVYEDGEPYCLGIVFSVNDLQ</sequence>
<name>A0A1I0GM71_9FIRM</name>